<evidence type="ECO:0000313" key="2">
    <source>
        <dbReference type="Proteomes" id="UP001189429"/>
    </source>
</evidence>
<protein>
    <submittedName>
        <fullName evidence="1">Uncharacterized protein</fullName>
    </submittedName>
</protein>
<name>A0ABN9WPN2_9DINO</name>
<evidence type="ECO:0000313" key="1">
    <source>
        <dbReference type="EMBL" id="CAK0887478.1"/>
    </source>
</evidence>
<dbReference type="Proteomes" id="UP001189429">
    <property type="component" value="Unassembled WGS sequence"/>
</dbReference>
<gene>
    <name evidence="1" type="ORF">PCOR1329_LOCUS68517</name>
</gene>
<keyword evidence="2" id="KW-1185">Reference proteome</keyword>
<organism evidence="1 2">
    <name type="scientific">Prorocentrum cordatum</name>
    <dbReference type="NCBI Taxonomy" id="2364126"/>
    <lineage>
        <taxon>Eukaryota</taxon>
        <taxon>Sar</taxon>
        <taxon>Alveolata</taxon>
        <taxon>Dinophyceae</taxon>
        <taxon>Prorocentrales</taxon>
        <taxon>Prorocentraceae</taxon>
        <taxon>Prorocentrum</taxon>
    </lineage>
</organism>
<reference evidence="1" key="1">
    <citation type="submission" date="2023-10" db="EMBL/GenBank/DDBJ databases">
        <authorList>
            <person name="Chen Y."/>
            <person name="Shah S."/>
            <person name="Dougan E. K."/>
            <person name="Thang M."/>
            <person name="Chan C."/>
        </authorList>
    </citation>
    <scope>NUCLEOTIDE SEQUENCE [LARGE SCALE GENOMIC DNA]</scope>
</reference>
<dbReference type="EMBL" id="CAUYUJ010018948">
    <property type="protein sequence ID" value="CAK0887478.1"/>
    <property type="molecule type" value="Genomic_DNA"/>
</dbReference>
<sequence length="147" mass="15618">MSRRPGGPYTFPAAPRPSTFTCSRTPWASPPGSTVLRMRISGNALCGVRVYTAATHTEGLAASATSSRGARELALRRAGEAAQRVHGNALANNGEDQCCFTPRFADTEELQLDLEDAEGCAQHAFERPGSSEAFAVFDSVGAEDIAW</sequence>
<comment type="caution">
    <text evidence="1">The sequence shown here is derived from an EMBL/GenBank/DDBJ whole genome shotgun (WGS) entry which is preliminary data.</text>
</comment>
<proteinExistence type="predicted"/>
<accession>A0ABN9WPN2</accession>